<proteinExistence type="predicted"/>
<evidence type="ECO:0000313" key="1">
    <source>
        <dbReference type="EMBL" id="KEA58752.1"/>
    </source>
</evidence>
<organism evidence="1">
    <name type="scientific">Burkholderia cenocepacia</name>
    <dbReference type="NCBI Taxonomy" id="95486"/>
    <lineage>
        <taxon>Bacteria</taxon>
        <taxon>Pseudomonadati</taxon>
        <taxon>Pseudomonadota</taxon>
        <taxon>Betaproteobacteria</taxon>
        <taxon>Burkholderiales</taxon>
        <taxon>Burkholderiaceae</taxon>
        <taxon>Burkholderia</taxon>
        <taxon>Burkholderia cepacia complex</taxon>
    </lineage>
</organism>
<gene>
    <name evidence="1" type="ORF">DT99_16540</name>
</gene>
<name>A0A071MD57_9BURK</name>
<dbReference type="EMBL" id="JJOA01000013">
    <property type="protein sequence ID" value="KEA58752.1"/>
    <property type="molecule type" value="Genomic_DNA"/>
</dbReference>
<sequence>MGAAQAVSTVETVGTARPFDTGLAAFEQAPAPGHDRLPAIACKARPAGLLGATAIDWRRRLQ</sequence>
<reference evidence="1" key="1">
    <citation type="submission" date="2014-04" db="EMBL/GenBank/DDBJ databases">
        <title>In planta biocontrol of soil-borne Fusarium wilt of banana through a plant endophytic bacterium, Burkholderia cenocepacia 869T2.</title>
        <authorList>
            <person name="Ho Y.-N."/>
            <person name="Chiang H.-M."/>
            <person name="Chao C.-P."/>
            <person name="Su C.-C."/>
            <person name="Hsu H.-F."/>
            <person name="Guo C.-T."/>
            <person name="Hsieh J.-L."/>
            <person name="Huang C.-C."/>
        </authorList>
    </citation>
    <scope>NUCLEOTIDE SEQUENCE [LARGE SCALE GENOMIC DNA]</scope>
    <source>
        <strain evidence="1">869T2</strain>
    </source>
</reference>
<dbReference type="AlphaFoldDB" id="A0A071MD57"/>
<comment type="caution">
    <text evidence="1">The sequence shown here is derived from an EMBL/GenBank/DDBJ whole genome shotgun (WGS) entry which is preliminary data.</text>
</comment>
<accession>A0A071MD57</accession>
<protein>
    <submittedName>
        <fullName evidence="1">Uncharacterized protein</fullName>
    </submittedName>
</protein>